<feature type="transmembrane region" description="Helical" evidence="1">
    <location>
        <begin position="26"/>
        <end position="45"/>
    </location>
</feature>
<gene>
    <name evidence="2" type="ORF">SAMN05444277_102160</name>
</gene>
<dbReference type="STRING" id="1465490.SAMN05444277_102160"/>
<evidence type="ECO:0000313" key="3">
    <source>
        <dbReference type="Proteomes" id="UP000199031"/>
    </source>
</evidence>
<evidence type="ECO:0000313" key="2">
    <source>
        <dbReference type="EMBL" id="SFP83078.1"/>
    </source>
</evidence>
<reference evidence="2 3" key="1">
    <citation type="submission" date="2016-10" db="EMBL/GenBank/DDBJ databases">
        <authorList>
            <person name="de Groot N.N."/>
        </authorList>
    </citation>
    <scope>NUCLEOTIDE SEQUENCE [LARGE SCALE GENOMIC DNA]</scope>
    <source>
        <strain evidence="2 3">DSM 28286</strain>
    </source>
</reference>
<keyword evidence="3" id="KW-1185">Reference proteome</keyword>
<sequence>MQNPRPSFFRRNFQFAIKHYKRELKIGLLVLFVTIVIVFLSWSLGESFSNFYSAYIDTVISISTLVVGIGLWFAYLDKRRTESLSKKLTVHFKYDKKYIMSCFEAYLSSEADIRQWAQQIGAQISKERQLSFYPYITSLEPKENPANKENNIHSFMHYEITIYLRELPTTNPLLEKHYVFWIQDDVSLGYKQGSLDEHPTEPLSKEQAYNHIKKHGEVETPPILKLVDILEKKNALLKRNNPKDNTVNDELQTYYRIIDNPELTKLKDEITKLTKEYQDSLNDQIQQQSN</sequence>
<organism evidence="2 3">
    <name type="scientific">Parafilimonas terrae</name>
    <dbReference type="NCBI Taxonomy" id="1465490"/>
    <lineage>
        <taxon>Bacteria</taxon>
        <taxon>Pseudomonadati</taxon>
        <taxon>Bacteroidota</taxon>
        <taxon>Chitinophagia</taxon>
        <taxon>Chitinophagales</taxon>
        <taxon>Chitinophagaceae</taxon>
        <taxon>Parafilimonas</taxon>
    </lineage>
</organism>
<dbReference type="OrthoDB" id="9714867at2"/>
<dbReference type="EMBL" id="FOXQ01000002">
    <property type="protein sequence ID" value="SFP83078.1"/>
    <property type="molecule type" value="Genomic_DNA"/>
</dbReference>
<keyword evidence="1" id="KW-0472">Membrane</keyword>
<keyword evidence="1" id="KW-1133">Transmembrane helix</keyword>
<accession>A0A1I5TJE5</accession>
<keyword evidence="1" id="KW-0812">Transmembrane</keyword>
<feature type="transmembrane region" description="Helical" evidence="1">
    <location>
        <begin position="51"/>
        <end position="76"/>
    </location>
</feature>
<dbReference type="AlphaFoldDB" id="A0A1I5TJE5"/>
<protein>
    <submittedName>
        <fullName evidence="2">Uncharacterized protein</fullName>
    </submittedName>
</protein>
<name>A0A1I5TJE5_9BACT</name>
<dbReference type="RefSeq" id="WP_090655733.1">
    <property type="nucleotide sequence ID" value="NZ_FOXQ01000002.1"/>
</dbReference>
<evidence type="ECO:0000256" key="1">
    <source>
        <dbReference type="SAM" id="Phobius"/>
    </source>
</evidence>
<proteinExistence type="predicted"/>
<dbReference type="Proteomes" id="UP000199031">
    <property type="component" value="Unassembled WGS sequence"/>
</dbReference>